<gene>
    <name evidence="2" type="ORF">As57867_017124</name>
</gene>
<evidence type="ECO:0000256" key="1">
    <source>
        <dbReference type="SAM" id="MobiDB-lite"/>
    </source>
</evidence>
<proteinExistence type="predicted"/>
<accession>A0A6A4Y7G1</accession>
<dbReference type="AlphaFoldDB" id="A0A6A4Y7G1"/>
<feature type="region of interest" description="Disordered" evidence="1">
    <location>
        <begin position="28"/>
        <end position="47"/>
    </location>
</feature>
<sequence>MQHCKMLDRWGDFDSDLLLNAGLQHEDRELLDDTSSTPAARRHTAGDKTMVKPAVPHGRAATAALHLPRHFPHTTAKSALFTWMLESASLRPALHQALGPLHAAATTAAASSSAIDAIDLVAARLAKRFTSAVLPSHGLRRGDRHALSSDAFLATVGRMITPVMSHTTIPECLHAVSTLVNAIVEHADDPRSWRFRPLDAVEVVAPRPDANALPTTTPPTNCVQHPPPPLLAAPLPLSHHQPTANQSLVLVDHVRSMAPPPLPTTREMAVEAKATQDAQLQQKLRLRKYWSAHDADAVAALLPDEIPLVEREDMVTRARSRGGGAPPDDPA</sequence>
<reference evidence="2" key="1">
    <citation type="submission" date="2019-06" db="EMBL/GenBank/DDBJ databases">
        <title>Genomics analysis of Aphanomyces spp. identifies a new class of oomycete effector associated with host adaptation.</title>
        <authorList>
            <person name="Gaulin E."/>
        </authorList>
    </citation>
    <scope>NUCLEOTIDE SEQUENCE</scope>
    <source>
        <strain evidence="2">CBS 578.67</strain>
    </source>
</reference>
<dbReference type="EMBL" id="VJMH01006050">
    <property type="protein sequence ID" value="KAF0691630.1"/>
    <property type="molecule type" value="Genomic_DNA"/>
</dbReference>
<name>A0A6A4Y7G1_9STRA</name>
<comment type="caution">
    <text evidence="2">The sequence shown here is derived from an EMBL/GenBank/DDBJ whole genome shotgun (WGS) entry which is preliminary data.</text>
</comment>
<feature type="non-terminal residue" evidence="2">
    <location>
        <position position="331"/>
    </location>
</feature>
<protein>
    <submittedName>
        <fullName evidence="2">Uncharacterized protein</fullName>
    </submittedName>
</protein>
<evidence type="ECO:0000313" key="2">
    <source>
        <dbReference type="EMBL" id="KAF0691630.1"/>
    </source>
</evidence>
<dbReference type="OrthoDB" id="76850at2759"/>
<organism evidence="2">
    <name type="scientific">Aphanomyces stellatus</name>
    <dbReference type="NCBI Taxonomy" id="120398"/>
    <lineage>
        <taxon>Eukaryota</taxon>
        <taxon>Sar</taxon>
        <taxon>Stramenopiles</taxon>
        <taxon>Oomycota</taxon>
        <taxon>Saprolegniomycetes</taxon>
        <taxon>Saprolegniales</taxon>
        <taxon>Verrucalvaceae</taxon>
        <taxon>Aphanomyces</taxon>
    </lineage>
</organism>